<dbReference type="InterPro" id="IPR052027">
    <property type="entry name" value="PspC"/>
</dbReference>
<dbReference type="AlphaFoldDB" id="A0A940IHJ4"/>
<keyword evidence="4 7" id="KW-1133">Transmembrane helix</keyword>
<comment type="caution">
    <text evidence="9">The sequence shown here is derived from an EMBL/GenBank/DDBJ whole genome shotgun (WGS) entry which is preliminary data.</text>
</comment>
<evidence type="ECO:0000256" key="1">
    <source>
        <dbReference type="ARBA" id="ARBA00004162"/>
    </source>
</evidence>
<evidence type="ECO:0000256" key="4">
    <source>
        <dbReference type="ARBA" id="ARBA00022989"/>
    </source>
</evidence>
<dbReference type="PANTHER" id="PTHR33885">
    <property type="entry name" value="PHAGE SHOCK PROTEIN C"/>
    <property type="match status" value="1"/>
</dbReference>
<feature type="region of interest" description="Disordered" evidence="6">
    <location>
        <begin position="86"/>
        <end position="114"/>
    </location>
</feature>
<evidence type="ECO:0000256" key="6">
    <source>
        <dbReference type="SAM" id="MobiDB-lite"/>
    </source>
</evidence>
<reference evidence="9" key="1">
    <citation type="submission" date="2020-10" db="EMBL/GenBank/DDBJ databases">
        <authorList>
            <person name="Gilroy R."/>
        </authorList>
    </citation>
    <scope>NUCLEOTIDE SEQUENCE</scope>
    <source>
        <strain evidence="9">G3-8215</strain>
    </source>
</reference>
<dbReference type="EMBL" id="JADILV010000007">
    <property type="protein sequence ID" value="MBO8482738.1"/>
    <property type="molecule type" value="Genomic_DNA"/>
</dbReference>
<comment type="subcellular location">
    <subcellularLocation>
        <location evidence="1">Cell membrane</location>
        <topology evidence="1">Single-pass membrane protein</topology>
    </subcellularLocation>
</comment>
<evidence type="ECO:0000313" key="9">
    <source>
        <dbReference type="EMBL" id="MBO8482738.1"/>
    </source>
</evidence>
<feature type="domain" description="Phage shock protein PspC N-terminal" evidence="8">
    <location>
        <begin position="116"/>
        <end position="187"/>
    </location>
</feature>
<accession>A0A940IHJ4</accession>
<evidence type="ECO:0000256" key="5">
    <source>
        <dbReference type="ARBA" id="ARBA00023136"/>
    </source>
</evidence>
<dbReference type="Proteomes" id="UP000725002">
    <property type="component" value="Unassembled WGS sequence"/>
</dbReference>
<feature type="transmembrane region" description="Helical" evidence="7">
    <location>
        <begin position="232"/>
        <end position="253"/>
    </location>
</feature>
<evidence type="ECO:0000259" key="8">
    <source>
        <dbReference type="Pfam" id="PF04024"/>
    </source>
</evidence>
<feature type="transmembrane region" description="Helical" evidence="7">
    <location>
        <begin position="329"/>
        <end position="346"/>
    </location>
</feature>
<feature type="transmembrane region" description="Helical" evidence="7">
    <location>
        <begin position="293"/>
        <end position="317"/>
    </location>
</feature>
<evidence type="ECO:0000256" key="7">
    <source>
        <dbReference type="SAM" id="Phobius"/>
    </source>
</evidence>
<name>A0A940IHJ4_9BACT</name>
<keyword evidence="5 7" id="KW-0472">Membrane</keyword>
<evidence type="ECO:0000256" key="3">
    <source>
        <dbReference type="ARBA" id="ARBA00022692"/>
    </source>
</evidence>
<gene>
    <name evidence="9" type="ORF">IAB75_01255</name>
</gene>
<sequence>MKQTEKVNIGGYSFTLERDAYERLNGYIEDIRNTYCENSYASEIMSDIEQRIAELFIEKGGKDSVVSYALVDAVIHRIGSPAELADEEKAESGIQEEGGTDKKTGSHDTAYPDGPKRLYRDIDHRVLGGVCSGIAAYFNIDSVLVRLVFAGLTLLAGIIISDWYMQMVPVIMVALAVYFLLWIIIPAAKTVEEKCRMKGEPIDLRQFKQKFDSLPLKETAEEIRTSPALHTVGRIISIIIGIFLITIGIGSLIGCSTYDLVRNLIIKEAGLGSLGYYDEERIFLSQFVLREEFWWLCIAVIGLFAVWMIYNGTLMTFNLRAPRWRPGTVIFILWTVSLLVLAAWVIRRLLIIGTLM</sequence>
<reference evidence="9" key="2">
    <citation type="journal article" date="2021" name="PeerJ">
        <title>Extensive microbial diversity within the chicken gut microbiome revealed by metagenomics and culture.</title>
        <authorList>
            <person name="Gilroy R."/>
            <person name="Ravi A."/>
            <person name="Getino M."/>
            <person name="Pursley I."/>
            <person name="Horton D.L."/>
            <person name="Alikhan N.F."/>
            <person name="Baker D."/>
            <person name="Gharbi K."/>
            <person name="Hall N."/>
            <person name="Watson M."/>
            <person name="Adriaenssens E.M."/>
            <person name="Foster-Nyarko E."/>
            <person name="Jarju S."/>
            <person name="Secka A."/>
            <person name="Antonio M."/>
            <person name="Oren A."/>
            <person name="Chaudhuri R.R."/>
            <person name="La Ragione R."/>
            <person name="Hildebrand F."/>
            <person name="Pallen M.J."/>
        </authorList>
    </citation>
    <scope>NUCLEOTIDE SEQUENCE</scope>
    <source>
        <strain evidence="9">G3-8215</strain>
    </source>
</reference>
<evidence type="ECO:0000313" key="10">
    <source>
        <dbReference type="Proteomes" id="UP000725002"/>
    </source>
</evidence>
<feature type="transmembrane region" description="Helical" evidence="7">
    <location>
        <begin position="167"/>
        <end position="188"/>
    </location>
</feature>
<dbReference type="GO" id="GO:0005886">
    <property type="term" value="C:plasma membrane"/>
    <property type="evidence" value="ECO:0007669"/>
    <property type="project" value="UniProtKB-SubCell"/>
</dbReference>
<keyword evidence="3 7" id="KW-0812">Transmembrane</keyword>
<dbReference type="Pfam" id="PF04024">
    <property type="entry name" value="PspC"/>
    <property type="match status" value="1"/>
</dbReference>
<dbReference type="InterPro" id="IPR007168">
    <property type="entry name" value="Phageshock_PspC_N"/>
</dbReference>
<evidence type="ECO:0000256" key="2">
    <source>
        <dbReference type="ARBA" id="ARBA00022475"/>
    </source>
</evidence>
<organism evidence="9 10">
    <name type="scientific">Candidatus Cryptobacteroides avicola</name>
    <dbReference type="NCBI Taxonomy" id="2840757"/>
    <lineage>
        <taxon>Bacteria</taxon>
        <taxon>Pseudomonadati</taxon>
        <taxon>Bacteroidota</taxon>
        <taxon>Bacteroidia</taxon>
        <taxon>Bacteroidales</taxon>
        <taxon>Candidatus Cryptobacteroides</taxon>
    </lineage>
</organism>
<protein>
    <submittedName>
        <fullName evidence="9">PspC domain-containing protein</fullName>
    </submittedName>
</protein>
<proteinExistence type="predicted"/>
<keyword evidence="2" id="KW-1003">Cell membrane</keyword>
<dbReference type="PANTHER" id="PTHR33885:SF3">
    <property type="entry name" value="PHAGE SHOCK PROTEIN C"/>
    <property type="match status" value="1"/>
</dbReference>